<reference evidence="2 3" key="1">
    <citation type="journal article" date="2012" name="J. Bacteriol.">
        <title>Complete Genome Sequence of Flavobacterium indicum GPSTA100-9T, Isolated from Warm Spring Water.</title>
        <authorList>
            <person name="Barbier P."/>
            <person name="Houel A."/>
            <person name="Loux V."/>
            <person name="Poulain J."/>
            <person name="Bernardet J.F."/>
            <person name="Touchon M."/>
            <person name="Duchaud E."/>
        </authorList>
    </citation>
    <scope>NUCLEOTIDE SEQUENCE [LARGE SCALE GENOMIC DNA]</scope>
    <source>
        <strain evidence="3">DSM 17447 / CIP 109464 / GPTSA100-9</strain>
    </source>
</reference>
<feature type="transmembrane region" description="Helical" evidence="1">
    <location>
        <begin position="37"/>
        <end position="55"/>
    </location>
</feature>
<protein>
    <submittedName>
        <fullName evidence="2">Uncharacterized protein</fullName>
    </submittedName>
</protein>
<feature type="transmembrane region" description="Helical" evidence="1">
    <location>
        <begin position="7"/>
        <end position="25"/>
    </location>
</feature>
<dbReference type="eggNOG" id="ENOG502ZYKR">
    <property type="taxonomic scope" value="Bacteria"/>
</dbReference>
<dbReference type="HOGENOM" id="CLU_122774_0_0_10"/>
<organism evidence="2 3">
    <name type="scientific">Flavobacterium indicum (strain DSM 17447 / CIP 109464 / GPTSA100-9)</name>
    <dbReference type="NCBI Taxonomy" id="1094466"/>
    <lineage>
        <taxon>Bacteria</taxon>
        <taxon>Pseudomonadati</taxon>
        <taxon>Bacteroidota</taxon>
        <taxon>Flavobacteriia</taxon>
        <taxon>Flavobacteriales</taxon>
        <taxon>Flavobacteriaceae</taxon>
        <taxon>Flavobacterium</taxon>
    </lineage>
</organism>
<keyword evidence="1" id="KW-0812">Transmembrane</keyword>
<reference evidence="3" key="2">
    <citation type="submission" date="2012-03" db="EMBL/GenBank/DDBJ databases">
        <title>Complete genome sequence of Flavobacterium indicum GPTSA100-9T, isolated from warm spring water.</title>
        <authorList>
            <person name="Barbier P."/>
            <person name="Houel A."/>
            <person name="Loux V."/>
            <person name="Poulain J."/>
            <person name="Bernardet J.-F."/>
            <person name="Touchon M."/>
            <person name="Duchaud E."/>
        </authorList>
    </citation>
    <scope>NUCLEOTIDE SEQUENCE [LARGE SCALE GENOMIC DNA]</scope>
    <source>
        <strain evidence="3">DSM 17447 / CIP 109464 / GPTSA100-9</strain>
    </source>
</reference>
<evidence type="ECO:0000313" key="3">
    <source>
        <dbReference type="Proteomes" id="UP000007599"/>
    </source>
</evidence>
<keyword evidence="1" id="KW-0472">Membrane</keyword>
<dbReference type="PATRIC" id="fig|1094466.5.peg.1002"/>
<name>H8XV18_FLAIG</name>
<keyword evidence="1" id="KW-1133">Transmembrane helix</keyword>
<accession>H8XV18</accession>
<proteinExistence type="predicted"/>
<dbReference type="Proteomes" id="UP000007599">
    <property type="component" value="Chromosome I"/>
</dbReference>
<sequence length="190" mass="22539">MTITNRIIFKIHFYILSFVILNYLLQLITNFGINRNLIFILKILIYVSGSILFFLNRNPFKKISVYYFYYLLSILIGILFWIFGGIFLAILSSLFLKPIYPKEIKYQKENLKVYSSFNGFFAACCEYEITENKLFIFEKYYGKIKLDGQLESDKSDLKIINNQVQYKHKVMNFNGETKIEADTIEKIEIE</sequence>
<dbReference type="KEGG" id="fin:KQS_05110"/>
<keyword evidence="3" id="KW-1185">Reference proteome</keyword>
<dbReference type="AlphaFoldDB" id="H8XV18"/>
<evidence type="ECO:0000256" key="1">
    <source>
        <dbReference type="SAM" id="Phobius"/>
    </source>
</evidence>
<evidence type="ECO:0000313" key="2">
    <source>
        <dbReference type="EMBL" id="CCG52988.1"/>
    </source>
</evidence>
<feature type="transmembrane region" description="Helical" evidence="1">
    <location>
        <begin position="67"/>
        <end position="96"/>
    </location>
</feature>
<gene>
    <name evidence="2" type="ordered locus">KQS_05110</name>
</gene>
<dbReference type="EMBL" id="HE774682">
    <property type="protein sequence ID" value="CCG52988.1"/>
    <property type="molecule type" value="Genomic_DNA"/>
</dbReference>
<dbReference type="STRING" id="1094466.KQS_05110"/>